<gene>
    <name evidence="1" type="ORF">IQ26_05089</name>
</gene>
<proteinExistence type="predicted"/>
<dbReference type="EMBL" id="VLKT01000036">
    <property type="protein sequence ID" value="TWI29507.1"/>
    <property type="molecule type" value="Genomic_DNA"/>
</dbReference>
<reference evidence="1 2" key="1">
    <citation type="journal article" date="2015" name="Stand. Genomic Sci.">
        <title>Genomic Encyclopedia of Bacterial and Archaeal Type Strains, Phase III: the genomes of soil and plant-associated and newly described type strains.</title>
        <authorList>
            <person name="Whitman W.B."/>
            <person name="Woyke T."/>
            <person name="Klenk H.P."/>
            <person name="Zhou Y."/>
            <person name="Lilburn T.G."/>
            <person name="Beck B.J."/>
            <person name="De Vos P."/>
            <person name="Vandamme P."/>
            <person name="Eisen J.A."/>
            <person name="Garrity G."/>
            <person name="Hugenholtz P."/>
            <person name="Kyrpides N.C."/>
        </authorList>
    </citation>
    <scope>NUCLEOTIDE SEQUENCE [LARGE SCALE GENOMIC DNA]</scope>
    <source>
        <strain evidence="1 2">CGMCC 1.2546</strain>
    </source>
</reference>
<dbReference type="OrthoDB" id="8450105at2"/>
<evidence type="ECO:0000313" key="1">
    <source>
        <dbReference type="EMBL" id="TWI29507.1"/>
    </source>
</evidence>
<dbReference type="Proteomes" id="UP000317122">
    <property type="component" value="Unassembled WGS sequence"/>
</dbReference>
<evidence type="ECO:0000313" key="2">
    <source>
        <dbReference type="Proteomes" id="UP000317122"/>
    </source>
</evidence>
<comment type="caution">
    <text evidence="1">The sequence shown here is derived from an EMBL/GenBank/DDBJ whole genome shotgun (WGS) entry which is preliminary data.</text>
</comment>
<accession>A0A562NBK0</accession>
<protein>
    <submittedName>
        <fullName evidence="1">Uncharacterized protein</fullName>
    </submittedName>
</protein>
<name>A0A562NBK0_9HYPH</name>
<dbReference type="RefSeq" id="WP_145721036.1">
    <property type="nucleotide sequence ID" value="NZ_BSPF01000004.1"/>
</dbReference>
<sequence>MAKAANTGGERRTSWQSAVAGFILGGFAGGFLGYFGDALAGWAVDEYWSPSPSVKIDFQAEQRCPNGKLTDIRRFFEDDGIPLSNGADQLTICDSEALMTTRSQVPRDLAAKYPACLKWIDSDLIMLRASKAICALPDDAGFVCDGANGRIFPGSGALGIGNSVELCATELLVRFGFSP</sequence>
<organism evidence="1 2">
    <name type="scientific">Mesorhizobium tianshanense</name>
    <dbReference type="NCBI Taxonomy" id="39844"/>
    <lineage>
        <taxon>Bacteria</taxon>
        <taxon>Pseudomonadati</taxon>
        <taxon>Pseudomonadota</taxon>
        <taxon>Alphaproteobacteria</taxon>
        <taxon>Hyphomicrobiales</taxon>
        <taxon>Phyllobacteriaceae</taxon>
        <taxon>Mesorhizobium</taxon>
    </lineage>
</organism>
<keyword evidence="2" id="KW-1185">Reference proteome</keyword>
<dbReference type="AlphaFoldDB" id="A0A562NBK0"/>